<accession>A0A7S9SRK4</accession>
<organism evidence="1 2">
    <name type="scientific">Salmonella phage GEC_vB_N5</name>
    <dbReference type="NCBI Taxonomy" id="2777378"/>
    <lineage>
        <taxon>Viruses</taxon>
        <taxon>Duplodnaviria</taxon>
        <taxon>Heunggongvirae</taxon>
        <taxon>Uroviricota</taxon>
        <taxon>Caudoviricetes</taxon>
        <taxon>Demerecviridae</taxon>
        <taxon>Markadamsvirinae</taxon>
        <taxon>Tequintavirus</taxon>
        <taxon>Tequintavirus N5</taxon>
    </lineage>
</organism>
<evidence type="ECO:0000313" key="2">
    <source>
        <dbReference type="Proteomes" id="UP000594606"/>
    </source>
</evidence>
<keyword evidence="2" id="KW-1185">Reference proteome</keyword>
<name>A0A7S9SRK4_9CAUD</name>
<dbReference type="Proteomes" id="UP000594606">
    <property type="component" value="Segment"/>
</dbReference>
<reference evidence="1 2" key="1">
    <citation type="submission" date="2020-09" db="EMBL/GenBank/DDBJ databases">
        <authorList>
            <person name="Makalatia K."/>
            <person name="Wagemans J."/>
        </authorList>
    </citation>
    <scope>NUCLEOTIDE SEQUENCE [LARGE SCALE GENOMIC DNA]</scope>
</reference>
<proteinExistence type="predicted"/>
<sequence length="32" mass="3792">MHGLKMVPLFQRLQKLPTLNLQQQMGMQVLIR</sequence>
<gene>
    <name evidence="1" type="ORF">GECvBN5_gp181c</name>
</gene>
<evidence type="ECO:0000313" key="1">
    <source>
        <dbReference type="EMBL" id="QPI15197.1"/>
    </source>
</evidence>
<dbReference type="EMBL" id="MW006479">
    <property type="protein sequence ID" value="QPI15197.1"/>
    <property type="molecule type" value="Genomic_DNA"/>
</dbReference>
<protein>
    <submittedName>
        <fullName evidence="1">Uncharacterized protein</fullName>
    </submittedName>
</protein>